<dbReference type="EC" id="2.2.1.7" evidence="11"/>
<dbReference type="EMBL" id="PVTD01000003">
    <property type="protein sequence ID" value="PRY24487.1"/>
    <property type="molecule type" value="Genomic_DNA"/>
</dbReference>
<dbReference type="OrthoDB" id="9803371at2"/>
<dbReference type="Pfam" id="PF02779">
    <property type="entry name" value="Transket_pyr"/>
    <property type="match status" value="1"/>
</dbReference>
<dbReference type="FunFam" id="3.40.50.970:FF:000005">
    <property type="entry name" value="1-deoxy-D-xylulose-5-phosphate synthase"/>
    <property type="match status" value="1"/>
</dbReference>
<feature type="binding site" evidence="11">
    <location>
        <position position="183"/>
    </location>
    <ligand>
        <name>thiamine diphosphate</name>
        <dbReference type="ChEBI" id="CHEBI:58937"/>
    </ligand>
</feature>
<evidence type="ECO:0000256" key="4">
    <source>
        <dbReference type="ARBA" id="ARBA00022679"/>
    </source>
</evidence>
<evidence type="ECO:0000256" key="7">
    <source>
        <dbReference type="ARBA" id="ARBA00022977"/>
    </source>
</evidence>
<dbReference type="GO" id="GO:0008661">
    <property type="term" value="F:1-deoxy-D-xylulose-5-phosphate synthase activity"/>
    <property type="evidence" value="ECO:0007669"/>
    <property type="project" value="UniProtKB-UniRule"/>
</dbReference>
<dbReference type="Pfam" id="PF02780">
    <property type="entry name" value="Transketolase_C"/>
    <property type="match status" value="1"/>
</dbReference>
<dbReference type="InterPro" id="IPR009014">
    <property type="entry name" value="Transketo_C/PFOR_II"/>
</dbReference>
<dbReference type="InterPro" id="IPR029061">
    <property type="entry name" value="THDP-binding"/>
</dbReference>
<comment type="cofactor">
    <cofactor evidence="11">
        <name>Mg(2+)</name>
        <dbReference type="ChEBI" id="CHEBI:18420"/>
    </cofactor>
    <text evidence="11">Binds 1 Mg(2+) ion per subunit.</text>
</comment>
<dbReference type="SMART" id="SM00861">
    <property type="entry name" value="Transket_pyr"/>
    <property type="match status" value="1"/>
</dbReference>
<dbReference type="PROSITE" id="PS00801">
    <property type="entry name" value="TRANSKETOLASE_1"/>
    <property type="match status" value="1"/>
</dbReference>
<keyword evidence="6 11" id="KW-0460">Magnesium</keyword>
<protein>
    <recommendedName>
        <fullName evidence="11">1-deoxy-D-xylulose-5-phosphate synthase</fullName>
        <ecNumber evidence="11">2.2.1.7</ecNumber>
    </recommendedName>
    <alternativeName>
        <fullName evidence="11">1-deoxyxylulose-5-phosphate synthase</fullName>
        <shortName evidence="11">DXP synthase</shortName>
        <shortName evidence="11">DXPS</shortName>
    </alternativeName>
</protein>
<sequence>MVKPITPLLDRVDTPADLKHLSDEDLAQLADEVRAETISAVSETGGHLGAGLGVVELTVALHAVFDTPRDKLIWDVSHQCYPHKILTGRRDRIRTLRQKDGLSGFTKRSESAYDPFGAAHSSTSISAALGFATARELGGTTEVGLGDAIAVIGDGSMSAGMAYEAMNNAGHLGKRLIVILNDNEMSIAPPVGAMSSYLSRLYAGAPFQDLKAAAKGALSFLPEPFYEGARRAKEMVKHATIGGTLFEELGFEYVGPIDGHDMDMLLSVLRMVKARANGPIMIHAITRKGKGYAPAEEAIDKGHGVGKFDVVTGAQKKAQSNAPSYTKVFAESLLQHAAEDDRITAITAAMPDGTGLNLFAERYPSRCFDVGIAEQHAVTFAAGQAAGGLKPFCALYSTFLQRGYDQVVHDVAIQRLPVRFPIDRAGLVGADGATHAGSFDIAFLANLPGFVVMAAADESELKHMVATAVAYDDGPIAFRFPRGEGVGVEMPERGEILQIGRGRIVREGSRVALLSFGTRLQEVEKAAENMARRGINPTVADARFAKPLDKDLILGLAADHEALITIEEGAIGGFGSHVAQLLAEKGIFDKGLKYRSMVLPDTFIDQASPADMYRVAGMNAEEIEARVLDTLGIASIGAATA</sequence>
<comment type="caution">
    <text evidence="13">The sequence shown here is derived from an EMBL/GenBank/DDBJ whole genome shotgun (WGS) entry which is preliminary data.</text>
</comment>
<dbReference type="SUPFAM" id="SSF52922">
    <property type="entry name" value="TK C-terminal domain-like"/>
    <property type="match status" value="1"/>
</dbReference>
<dbReference type="GO" id="GO:0016114">
    <property type="term" value="P:terpenoid biosynthetic process"/>
    <property type="evidence" value="ECO:0007669"/>
    <property type="project" value="UniProtKB-UniRule"/>
</dbReference>
<feature type="binding site" evidence="11">
    <location>
        <begin position="119"/>
        <end position="121"/>
    </location>
    <ligand>
        <name>thiamine diphosphate</name>
        <dbReference type="ChEBI" id="CHEBI:58937"/>
    </ligand>
</feature>
<feature type="binding site" evidence="11">
    <location>
        <begin position="155"/>
        <end position="156"/>
    </location>
    <ligand>
        <name>thiamine diphosphate</name>
        <dbReference type="ChEBI" id="CHEBI:58937"/>
    </ligand>
</feature>
<keyword evidence="14" id="KW-1185">Reference proteome</keyword>
<dbReference type="Gene3D" id="3.40.50.920">
    <property type="match status" value="1"/>
</dbReference>
<dbReference type="SUPFAM" id="SSF52518">
    <property type="entry name" value="Thiamin diphosphate-binding fold (THDP-binding)"/>
    <property type="match status" value="2"/>
</dbReference>
<dbReference type="InterPro" id="IPR020826">
    <property type="entry name" value="Transketolase_BS"/>
</dbReference>
<dbReference type="GO" id="GO:0009228">
    <property type="term" value="P:thiamine biosynthetic process"/>
    <property type="evidence" value="ECO:0007669"/>
    <property type="project" value="UniProtKB-UniRule"/>
</dbReference>
<dbReference type="HAMAP" id="MF_00315">
    <property type="entry name" value="DXP_synth"/>
    <property type="match status" value="1"/>
</dbReference>
<dbReference type="PROSITE" id="PS00802">
    <property type="entry name" value="TRANSKETOLASE_2"/>
    <property type="match status" value="1"/>
</dbReference>
<evidence type="ECO:0000313" key="13">
    <source>
        <dbReference type="EMBL" id="PRY24487.1"/>
    </source>
</evidence>
<dbReference type="GO" id="GO:0030976">
    <property type="term" value="F:thiamine pyrophosphate binding"/>
    <property type="evidence" value="ECO:0007669"/>
    <property type="project" value="UniProtKB-UniRule"/>
</dbReference>
<dbReference type="PANTHER" id="PTHR43322">
    <property type="entry name" value="1-D-DEOXYXYLULOSE 5-PHOSPHATE SYNTHASE-RELATED"/>
    <property type="match status" value="1"/>
</dbReference>
<dbReference type="CDD" id="cd02007">
    <property type="entry name" value="TPP_DXS"/>
    <property type="match status" value="1"/>
</dbReference>
<keyword evidence="7 11" id="KW-0784">Thiamine biosynthesis</keyword>
<dbReference type="InterPro" id="IPR005475">
    <property type="entry name" value="Transketolase-like_Pyr-bd"/>
</dbReference>
<dbReference type="RefSeq" id="WP_106204846.1">
    <property type="nucleotide sequence ID" value="NZ_PVTD01000003.1"/>
</dbReference>
<evidence type="ECO:0000256" key="11">
    <source>
        <dbReference type="HAMAP-Rule" id="MF_00315"/>
    </source>
</evidence>
<evidence type="ECO:0000256" key="3">
    <source>
        <dbReference type="ARBA" id="ARBA00011738"/>
    </source>
</evidence>
<comment type="catalytic activity">
    <reaction evidence="11">
        <text>D-glyceraldehyde 3-phosphate + pyruvate + H(+) = 1-deoxy-D-xylulose 5-phosphate + CO2</text>
        <dbReference type="Rhea" id="RHEA:12605"/>
        <dbReference type="ChEBI" id="CHEBI:15361"/>
        <dbReference type="ChEBI" id="CHEBI:15378"/>
        <dbReference type="ChEBI" id="CHEBI:16526"/>
        <dbReference type="ChEBI" id="CHEBI:57792"/>
        <dbReference type="ChEBI" id="CHEBI:59776"/>
        <dbReference type="EC" id="2.2.1.7"/>
    </reaction>
</comment>
<feature type="binding site" evidence="11">
    <location>
        <position position="292"/>
    </location>
    <ligand>
        <name>thiamine diphosphate</name>
        <dbReference type="ChEBI" id="CHEBI:58937"/>
    </ligand>
</feature>
<evidence type="ECO:0000313" key="14">
    <source>
        <dbReference type="Proteomes" id="UP000239480"/>
    </source>
</evidence>
<evidence type="ECO:0000256" key="8">
    <source>
        <dbReference type="ARBA" id="ARBA00023052"/>
    </source>
</evidence>
<dbReference type="NCBIfam" id="NF003933">
    <property type="entry name" value="PRK05444.2-2"/>
    <property type="match status" value="1"/>
</dbReference>
<dbReference type="InterPro" id="IPR033248">
    <property type="entry name" value="Transketolase_C"/>
</dbReference>
<dbReference type="AlphaFoldDB" id="A0A2T0RTM4"/>
<keyword evidence="4 11" id="KW-0808">Transferase</keyword>
<dbReference type="Gene3D" id="3.40.50.970">
    <property type="match status" value="2"/>
</dbReference>
<dbReference type="UniPathway" id="UPA00064">
    <property type="reaction ID" value="UER00091"/>
</dbReference>
<keyword evidence="9 11" id="KW-0414">Isoprene biosynthesis</keyword>
<name>A0A2T0RTM4_9RHOB</name>
<accession>A0A2T0RTM4</accession>
<dbReference type="GO" id="GO:0000287">
    <property type="term" value="F:magnesium ion binding"/>
    <property type="evidence" value="ECO:0007669"/>
    <property type="project" value="UniProtKB-UniRule"/>
</dbReference>
<dbReference type="InterPro" id="IPR005477">
    <property type="entry name" value="Dxylulose-5-P_synthase"/>
</dbReference>
<dbReference type="Pfam" id="PF13292">
    <property type="entry name" value="DXP_synthase_N"/>
    <property type="match status" value="1"/>
</dbReference>
<keyword evidence="8 11" id="KW-0786">Thiamine pyrophosphate</keyword>
<dbReference type="Proteomes" id="UP000239480">
    <property type="component" value="Unassembled WGS sequence"/>
</dbReference>
<comment type="subunit">
    <text evidence="3 11">Homodimer.</text>
</comment>
<evidence type="ECO:0000259" key="12">
    <source>
        <dbReference type="SMART" id="SM00861"/>
    </source>
</evidence>
<feature type="binding site" evidence="11">
    <location>
        <position position="374"/>
    </location>
    <ligand>
        <name>thiamine diphosphate</name>
        <dbReference type="ChEBI" id="CHEBI:58937"/>
    </ligand>
</feature>
<gene>
    <name evidence="11" type="primary">dxs</name>
    <name evidence="13" type="ORF">CLV78_103353</name>
</gene>
<comment type="similarity">
    <text evidence="2 11">Belongs to the transketolase family. DXPS subfamily.</text>
</comment>
<dbReference type="FunFam" id="3.40.50.920:FF:000002">
    <property type="entry name" value="1-deoxy-D-xylulose-5-phosphate synthase"/>
    <property type="match status" value="1"/>
</dbReference>
<evidence type="ECO:0000256" key="10">
    <source>
        <dbReference type="ARBA" id="ARBA00055605"/>
    </source>
</evidence>
<evidence type="ECO:0000256" key="5">
    <source>
        <dbReference type="ARBA" id="ARBA00022723"/>
    </source>
</evidence>
<reference evidence="13 14" key="1">
    <citation type="submission" date="2018-03" db="EMBL/GenBank/DDBJ databases">
        <title>Genomic Encyclopedia of Archaeal and Bacterial Type Strains, Phase II (KMG-II): from individual species to whole genera.</title>
        <authorList>
            <person name="Goeker M."/>
        </authorList>
    </citation>
    <scope>NUCLEOTIDE SEQUENCE [LARGE SCALE GENOMIC DNA]</scope>
    <source>
        <strain evidence="13 14">DSM 29328</strain>
    </source>
</reference>
<feature type="binding site" evidence="11">
    <location>
        <position position="154"/>
    </location>
    <ligand>
        <name>Mg(2+)</name>
        <dbReference type="ChEBI" id="CHEBI:18420"/>
    </ligand>
</feature>
<dbReference type="PANTHER" id="PTHR43322:SF5">
    <property type="entry name" value="1-DEOXY-D-XYLULOSE-5-PHOSPHATE SYNTHASE, CHLOROPLASTIC"/>
    <property type="match status" value="1"/>
</dbReference>
<comment type="pathway">
    <text evidence="1 11">Metabolic intermediate biosynthesis; 1-deoxy-D-xylulose 5-phosphate biosynthesis; 1-deoxy-D-xylulose 5-phosphate from D-glyceraldehyde 3-phosphate and pyruvate: step 1/1.</text>
</comment>
<feature type="domain" description="Transketolase-like pyrimidine-binding" evidence="12">
    <location>
        <begin position="323"/>
        <end position="488"/>
    </location>
</feature>
<organism evidence="13 14">
    <name type="scientific">Aliiruegeria haliotis</name>
    <dbReference type="NCBI Taxonomy" id="1280846"/>
    <lineage>
        <taxon>Bacteria</taxon>
        <taxon>Pseudomonadati</taxon>
        <taxon>Pseudomonadota</taxon>
        <taxon>Alphaproteobacteria</taxon>
        <taxon>Rhodobacterales</taxon>
        <taxon>Roseobacteraceae</taxon>
        <taxon>Aliiruegeria</taxon>
    </lineage>
</organism>
<proteinExistence type="inferred from homology"/>
<evidence type="ECO:0000256" key="1">
    <source>
        <dbReference type="ARBA" id="ARBA00004980"/>
    </source>
</evidence>
<keyword evidence="5 11" id="KW-0479">Metal-binding</keyword>
<dbReference type="GO" id="GO:0019288">
    <property type="term" value="P:isopentenyl diphosphate biosynthetic process, methylerythritol 4-phosphate pathway"/>
    <property type="evidence" value="ECO:0007669"/>
    <property type="project" value="UniProtKB-ARBA"/>
</dbReference>
<feature type="binding site" evidence="11">
    <location>
        <position position="183"/>
    </location>
    <ligand>
        <name>Mg(2+)</name>
        <dbReference type="ChEBI" id="CHEBI:18420"/>
    </ligand>
</feature>
<evidence type="ECO:0000256" key="6">
    <source>
        <dbReference type="ARBA" id="ARBA00022842"/>
    </source>
</evidence>
<feature type="binding site" evidence="11">
    <location>
        <position position="78"/>
    </location>
    <ligand>
        <name>thiamine diphosphate</name>
        <dbReference type="ChEBI" id="CHEBI:58937"/>
    </ligand>
</feature>
<dbReference type="InterPro" id="IPR049557">
    <property type="entry name" value="Transketolase_CS"/>
</dbReference>
<comment type="function">
    <text evidence="10 11">Catalyzes the acyloin condensation reaction between C atoms 2 and 3 of pyruvate and glyceraldehyde 3-phosphate to yield 1-deoxy-D-xylulose-5-phosphate (DXP).</text>
</comment>
<dbReference type="CDD" id="cd07033">
    <property type="entry name" value="TPP_PYR_DXS_TK_like"/>
    <property type="match status" value="1"/>
</dbReference>
<evidence type="ECO:0000256" key="9">
    <source>
        <dbReference type="ARBA" id="ARBA00023229"/>
    </source>
</evidence>
<comment type="cofactor">
    <cofactor evidence="11">
        <name>thiamine diphosphate</name>
        <dbReference type="ChEBI" id="CHEBI:58937"/>
    </cofactor>
    <text evidence="11">Binds 1 thiamine pyrophosphate per subunit.</text>
</comment>
<evidence type="ECO:0000256" key="2">
    <source>
        <dbReference type="ARBA" id="ARBA00011081"/>
    </source>
</evidence>
<dbReference type="NCBIfam" id="TIGR00204">
    <property type="entry name" value="dxs"/>
    <property type="match status" value="1"/>
</dbReference>